<organism evidence="1 2">
    <name type="scientific">Flavobacterium jumunjinense</name>
    <dbReference type="NCBI Taxonomy" id="998845"/>
    <lineage>
        <taxon>Bacteria</taxon>
        <taxon>Pseudomonadati</taxon>
        <taxon>Bacteroidota</taxon>
        <taxon>Flavobacteriia</taxon>
        <taxon>Flavobacteriales</taxon>
        <taxon>Flavobacteriaceae</taxon>
        <taxon>Flavobacterium</taxon>
    </lineage>
</organism>
<dbReference type="PROSITE" id="PS51257">
    <property type="entry name" value="PROKAR_LIPOPROTEIN"/>
    <property type="match status" value="1"/>
</dbReference>
<dbReference type="PROSITE" id="PS00018">
    <property type="entry name" value="EF_HAND_1"/>
    <property type="match status" value="1"/>
</dbReference>
<dbReference type="Proteomes" id="UP001589607">
    <property type="component" value="Unassembled WGS sequence"/>
</dbReference>
<comment type="caution">
    <text evidence="1">The sequence shown here is derived from an EMBL/GenBank/DDBJ whole genome shotgun (WGS) entry which is preliminary data.</text>
</comment>
<proteinExistence type="predicted"/>
<dbReference type="Gene3D" id="3.10.50.40">
    <property type="match status" value="1"/>
</dbReference>
<name>A0ABV5GSG4_9FLAO</name>
<dbReference type="InterPro" id="IPR046357">
    <property type="entry name" value="PPIase_dom_sf"/>
</dbReference>
<reference evidence="1 2" key="1">
    <citation type="submission" date="2024-09" db="EMBL/GenBank/DDBJ databases">
        <authorList>
            <person name="Sun Q."/>
            <person name="Mori K."/>
        </authorList>
    </citation>
    <scope>NUCLEOTIDE SEQUENCE [LARGE SCALE GENOMIC DNA]</scope>
    <source>
        <strain evidence="1 2">CECT 7955</strain>
    </source>
</reference>
<keyword evidence="1" id="KW-0413">Isomerase</keyword>
<sequence>MKNIFKVSFFLTLTVLIVSCNKSDDTPTVVELRDRQEVYDENISEIETYLQSSFLTVDANLNATIATIGAGETSVWDQTAYPLQSVIVKNDGRTTNFVNGRFADDVEYKLYYIVLNEGGGNYPKSVDSTLVGYKGWNLQNESFDQNNQGTWFTFPQLGQFDPVSISGFRQILSKVKTSSSTTPTVNSDGTLSWPDHGNVLVFIPAGLAYFNIPRTNIEAYKPIVFQSRLFALKKNDHDRDRVLSQYEDLNDDNDYFNDDTDGDNIPDFLDIDDDGDGFVTKTEIIETNDGNGNITYYSYPSIPFCSSGSIKKYLDANCN</sequence>
<dbReference type="GO" id="GO:0003755">
    <property type="term" value="F:peptidyl-prolyl cis-trans isomerase activity"/>
    <property type="evidence" value="ECO:0007669"/>
    <property type="project" value="UniProtKB-EC"/>
</dbReference>
<protein>
    <submittedName>
        <fullName evidence="1">FKBP-type peptidyl-prolyl cis-trans isomerase</fullName>
        <ecNumber evidence="1">5.2.1.8</ecNumber>
    </submittedName>
</protein>
<gene>
    <name evidence="1" type="ORF">ACFFVF_17625</name>
</gene>
<dbReference type="SUPFAM" id="SSF54534">
    <property type="entry name" value="FKBP-like"/>
    <property type="match status" value="1"/>
</dbReference>
<dbReference type="InterPro" id="IPR018247">
    <property type="entry name" value="EF_Hand_1_Ca_BS"/>
</dbReference>
<dbReference type="EC" id="5.2.1.8" evidence="1"/>
<dbReference type="EMBL" id="JBHMEY010000080">
    <property type="protein sequence ID" value="MFB9098333.1"/>
    <property type="molecule type" value="Genomic_DNA"/>
</dbReference>
<evidence type="ECO:0000313" key="2">
    <source>
        <dbReference type="Proteomes" id="UP001589607"/>
    </source>
</evidence>
<dbReference type="RefSeq" id="WP_236453780.1">
    <property type="nucleotide sequence ID" value="NZ_CBCSGE010000011.1"/>
</dbReference>
<accession>A0ABV5GSG4</accession>
<keyword evidence="2" id="KW-1185">Reference proteome</keyword>
<evidence type="ECO:0000313" key="1">
    <source>
        <dbReference type="EMBL" id="MFB9098333.1"/>
    </source>
</evidence>